<comment type="cofactor">
    <cofactor evidence="1">
        <name>pyridoxal 5'-phosphate</name>
        <dbReference type="ChEBI" id="CHEBI:597326"/>
    </cofactor>
</comment>
<protein>
    <recommendedName>
        <fullName evidence="5">Orn/DAP/Arg decarboxylase 2 N-terminal domain-containing protein</fullName>
    </recommendedName>
</protein>
<evidence type="ECO:0000256" key="4">
    <source>
        <dbReference type="ARBA" id="ARBA00023239"/>
    </source>
</evidence>
<evidence type="ECO:0000256" key="3">
    <source>
        <dbReference type="ARBA" id="ARBA00022898"/>
    </source>
</evidence>
<dbReference type="SUPFAM" id="SSF51419">
    <property type="entry name" value="PLP-binding barrel"/>
    <property type="match status" value="1"/>
</dbReference>
<dbReference type="AlphaFoldDB" id="A0A6L9XTJ8"/>
<evidence type="ECO:0000259" key="5">
    <source>
        <dbReference type="Pfam" id="PF02784"/>
    </source>
</evidence>
<comment type="similarity">
    <text evidence="2">Belongs to the Orn/Lys/Arg decarboxylase class-II family.</text>
</comment>
<dbReference type="Pfam" id="PF02784">
    <property type="entry name" value="Orn_Arg_deC_N"/>
    <property type="match status" value="1"/>
</dbReference>
<dbReference type="GO" id="GO:0033387">
    <property type="term" value="P:putrescine biosynthetic process from arginine, via ornithine"/>
    <property type="evidence" value="ECO:0007669"/>
    <property type="project" value="TreeGrafter"/>
</dbReference>
<dbReference type="PANTHER" id="PTHR11482:SF6">
    <property type="entry name" value="ORNITHINE DECARBOXYLASE 1-RELATED"/>
    <property type="match status" value="1"/>
</dbReference>
<proteinExistence type="inferred from homology"/>
<evidence type="ECO:0000256" key="2">
    <source>
        <dbReference type="ARBA" id="ARBA00008872"/>
    </source>
</evidence>
<sequence>MHAEARRTGRSGAHTRTDTDELDDLVARYGTPLLVLDPNRARMRYRELQAAFPFVRFHYDASALAHPAVITAIAECGGFFEVSEEGALAAVLASRVDPVRVVHTHPVKHPQDLLSAYSVGVRFFVADSQTELEKFIGYPDDLELVLRLRFPDPRESRIPAIARGVAIDEAASAVRFAHSLGIRIAGFSLYLRGRGGAQPYAAAIARTLGLMVELENATGCRFDVLDLGTDFPAPEHGSAVELAEVARAVRTLLLPLKDRLTFLAEPGRLVASRCLTLVSDSSRTSVDSAEASESIDSGVSLVVVDSRPDEGGHFFRALADTRHRIFRSERRHLQTRAAAG</sequence>
<reference evidence="6 7" key="1">
    <citation type="journal article" date="2014" name="J. Microbiol.">
        <title>Diaminobutyricibacter tongyongensis gen. nov., sp. nov. and Homoserinibacter gongjuensis gen. nov., sp. nov. belong to the family Microbacteriaceae.</title>
        <authorList>
            <person name="Kim S.J."/>
            <person name="Ahn J.H."/>
            <person name="Weon H.Y."/>
            <person name="Hamada M."/>
            <person name="Suzuki K."/>
            <person name="Kwon S.W."/>
        </authorList>
    </citation>
    <scope>NUCLEOTIDE SEQUENCE [LARGE SCALE GENOMIC DNA]</scope>
    <source>
        <strain evidence="6 7">NBRC 108724</strain>
    </source>
</reference>
<dbReference type="InterPro" id="IPR002433">
    <property type="entry name" value="Orn_de-COase"/>
</dbReference>
<organism evidence="6 7">
    <name type="scientific">Leifsonia tongyongensis</name>
    <dbReference type="NCBI Taxonomy" id="1268043"/>
    <lineage>
        <taxon>Bacteria</taxon>
        <taxon>Bacillati</taxon>
        <taxon>Actinomycetota</taxon>
        <taxon>Actinomycetes</taxon>
        <taxon>Micrococcales</taxon>
        <taxon>Microbacteriaceae</taxon>
        <taxon>Leifsonia</taxon>
    </lineage>
</organism>
<accession>A0A6L9XTJ8</accession>
<dbReference type="PANTHER" id="PTHR11482">
    <property type="entry name" value="ARGININE/DIAMINOPIMELATE/ORNITHINE DECARBOXYLASE"/>
    <property type="match status" value="1"/>
</dbReference>
<keyword evidence="7" id="KW-1185">Reference proteome</keyword>
<dbReference type="InterPro" id="IPR022644">
    <property type="entry name" value="De-COase2_N"/>
</dbReference>
<evidence type="ECO:0000313" key="6">
    <source>
        <dbReference type="EMBL" id="NEN04414.1"/>
    </source>
</evidence>
<dbReference type="GO" id="GO:0005737">
    <property type="term" value="C:cytoplasm"/>
    <property type="evidence" value="ECO:0007669"/>
    <property type="project" value="TreeGrafter"/>
</dbReference>
<evidence type="ECO:0000256" key="1">
    <source>
        <dbReference type="ARBA" id="ARBA00001933"/>
    </source>
</evidence>
<name>A0A6L9XTJ8_9MICO</name>
<keyword evidence="4" id="KW-0456">Lyase</keyword>
<keyword evidence="3" id="KW-0663">Pyridoxal phosphate</keyword>
<dbReference type="GO" id="GO:0004586">
    <property type="term" value="F:ornithine decarboxylase activity"/>
    <property type="evidence" value="ECO:0007669"/>
    <property type="project" value="TreeGrafter"/>
</dbReference>
<gene>
    <name evidence="6" type="ORF">G3T36_00875</name>
</gene>
<dbReference type="InterPro" id="IPR029066">
    <property type="entry name" value="PLP-binding_barrel"/>
</dbReference>
<dbReference type="Proteomes" id="UP000474967">
    <property type="component" value="Unassembled WGS sequence"/>
</dbReference>
<comment type="caution">
    <text evidence="6">The sequence shown here is derived from an EMBL/GenBank/DDBJ whole genome shotgun (WGS) entry which is preliminary data.</text>
</comment>
<feature type="domain" description="Orn/DAP/Arg decarboxylase 2 N-terminal" evidence="5">
    <location>
        <begin position="43"/>
        <end position="271"/>
    </location>
</feature>
<dbReference type="EMBL" id="JAAGWY010000001">
    <property type="protein sequence ID" value="NEN04414.1"/>
    <property type="molecule type" value="Genomic_DNA"/>
</dbReference>
<evidence type="ECO:0000313" key="7">
    <source>
        <dbReference type="Proteomes" id="UP000474967"/>
    </source>
</evidence>
<dbReference type="Gene3D" id="3.20.20.10">
    <property type="entry name" value="Alanine racemase"/>
    <property type="match status" value="1"/>
</dbReference>
<dbReference type="RefSeq" id="WP_163287545.1">
    <property type="nucleotide sequence ID" value="NZ_JAAGWY010000001.1"/>
</dbReference>